<evidence type="ECO:0000256" key="1">
    <source>
        <dbReference type="SAM" id="Coils"/>
    </source>
</evidence>
<protein>
    <submittedName>
        <fullName evidence="2">Uncharacterized protein</fullName>
    </submittedName>
</protein>
<reference evidence="2" key="1">
    <citation type="journal article" date="2019" name="Sci. Rep.">
        <title>Draft genome of Tanacetum cinerariifolium, the natural source of mosquito coil.</title>
        <authorList>
            <person name="Yamashiro T."/>
            <person name="Shiraishi A."/>
            <person name="Satake H."/>
            <person name="Nakayama K."/>
        </authorList>
    </citation>
    <scope>NUCLEOTIDE SEQUENCE</scope>
</reference>
<sequence length="97" mass="11719">MIDEEVARNLEVQLQAELEEEERLARQKQEEANIALIAKWDDNMVYYLLVEKMYPFTKHILQQLWNDVRLQVHYEVKMAYDLLRLIGKHLREGYVAE</sequence>
<accession>A0A6L2NUX8</accession>
<organism evidence="2">
    <name type="scientific">Tanacetum cinerariifolium</name>
    <name type="common">Dalmatian daisy</name>
    <name type="synonym">Chrysanthemum cinerariifolium</name>
    <dbReference type="NCBI Taxonomy" id="118510"/>
    <lineage>
        <taxon>Eukaryota</taxon>
        <taxon>Viridiplantae</taxon>
        <taxon>Streptophyta</taxon>
        <taxon>Embryophyta</taxon>
        <taxon>Tracheophyta</taxon>
        <taxon>Spermatophyta</taxon>
        <taxon>Magnoliopsida</taxon>
        <taxon>eudicotyledons</taxon>
        <taxon>Gunneridae</taxon>
        <taxon>Pentapetalae</taxon>
        <taxon>asterids</taxon>
        <taxon>campanulids</taxon>
        <taxon>Asterales</taxon>
        <taxon>Asteraceae</taxon>
        <taxon>Asteroideae</taxon>
        <taxon>Anthemideae</taxon>
        <taxon>Anthemidinae</taxon>
        <taxon>Tanacetum</taxon>
    </lineage>
</organism>
<evidence type="ECO:0000313" key="2">
    <source>
        <dbReference type="EMBL" id="GEU88354.1"/>
    </source>
</evidence>
<dbReference type="EMBL" id="BKCJ010009732">
    <property type="protein sequence ID" value="GEU88354.1"/>
    <property type="molecule type" value="Genomic_DNA"/>
</dbReference>
<keyword evidence="1" id="KW-0175">Coiled coil</keyword>
<gene>
    <name evidence="2" type="ORF">Tci_060332</name>
</gene>
<dbReference type="AlphaFoldDB" id="A0A6L2NUX8"/>
<name>A0A6L2NUX8_TANCI</name>
<proteinExistence type="predicted"/>
<comment type="caution">
    <text evidence="2">The sequence shown here is derived from an EMBL/GenBank/DDBJ whole genome shotgun (WGS) entry which is preliminary data.</text>
</comment>
<feature type="coiled-coil region" evidence="1">
    <location>
        <begin position="4"/>
        <end position="38"/>
    </location>
</feature>